<keyword evidence="2" id="KW-1185">Reference proteome</keyword>
<evidence type="ECO:0000313" key="1">
    <source>
        <dbReference type="EMBL" id="MEB3100092.1"/>
    </source>
</evidence>
<accession>A0ABU5ZC50</accession>
<gene>
    <name evidence="1" type="ORF">VF724_00220</name>
</gene>
<protein>
    <submittedName>
        <fullName evidence="1">Uncharacterized protein</fullName>
    </submittedName>
</protein>
<dbReference type="RefSeq" id="WP_371752207.1">
    <property type="nucleotide sequence ID" value="NZ_JAYJLD010000001.1"/>
</dbReference>
<organism evidence="1 2">
    <name type="scientific">Ferviditalea candida</name>
    <dbReference type="NCBI Taxonomy" id="3108399"/>
    <lineage>
        <taxon>Bacteria</taxon>
        <taxon>Bacillati</taxon>
        <taxon>Bacillota</taxon>
        <taxon>Bacilli</taxon>
        <taxon>Bacillales</taxon>
        <taxon>Paenibacillaceae</taxon>
        <taxon>Ferviditalea</taxon>
    </lineage>
</organism>
<dbReference type="EMBL" id="JAYJLD010000001">
    <property type="protein sequence ID" value="MEB3100092.1"/>
    <property type="molecule type" value="Genomic_DNA"/>
</dbReference>
<dbReference type="Proteomes" id="UP001310386">
    <property type="component" value="Unassembled WGS sequence"/>
</dbReference>
<comment type="caution">
    <text evidence="1">The sequence shown here is derived from an EMBL/GenBank/DDBJ whole genome shotgun (WGS) entry which is preliminary data.</text>
</comment>
<evidence type="ECO:0000313" key="2">
    <source>
        <dbReference type="Proteomes" id="UP001310386"/>
    </source>
</evidence>
<sequence length="64" mass="7534">MTAKEKNDRNAFEKIAESLLNAHSAERISALPLERHLSELETLRKFRLKRETEPLFMPRGRNLE</sequence>
<proteinExistence type="predicted"/>
<name>A0ABU5ZC50_9BACL</name>
<reference evidence="1" key="1">
    <citation type="submission" date="2023-12" db="EMBL/GenBank/DDBJ databases">
        <title>Fervidustalea candida gen. nov., sp. nov., a novel member of the family Paenibacillaceae isolated from a geothermal area.</title>
        <authorList>
            <person name="Li W.-J."/>
            <person name="Jiao J.-Y."/>
            <person name="Chen Y."/>
        </authorList>
    </citation>
    <scope>NUCLEOTIDE SEQUENCE</scope>
    <source>
        <strain evidence="1">SYSU GA230002</strain>
    </source>
</reference>